<evidence type="ECO:0000256" key="1">
    <source>
        <dbReference type="SAM" id="MobiDB-lite"/>
    </source>
</evidence>
<organism evidence="2 3">
    <name type="scientific">Methylobacterium goesingense</name>
    <dbReference type="NCBI Taxonomy" id="243690"/>
    <lineage>
        <taxon>Bacteria</taxon>
        <taxon>Pseudomonadati</taxon>
        <taxon>Pseudomonadota</taxon>
        <taxon>Alphaproteobacteria</taxon>
        <taxon>Hyphomicrobiales</taxon>
        <taxon>Methylobacteriaceae</taxon>
        <taxon>Methylobacterium</taxon>
    </lineage>
</organism>
<sequence length="112" mass="12694">MSTATASALPEEHPAARSARVRRDAADRARRWRETQRETAETDAAIVKAMLADVDAYITPEHRLMARNERVDIAFVVGRAAYELGGRERFKEAKKRVFDRLQELSPAPKHHA</sequence>
<reference evidence="2 3" key="1">
    <citation type="submission" date="2024-06" db="EMBL/GenBank/DDBJ databases">
        <title>Genomic Encyclopedia of Type Strains, Phase IV (KMG-IV): sequencing the most valuable type-strain genomes for metagenomic binning, comparative biology and taxonomic classification.</title>
        <authorList>
            <person name="Goeker M."/>
        </authorList>
    </citation>
    <scope>NUCLEOTIDE SEQUENCE [LARGE SCALE GENOMIC DNA]</scope>
    <source>
        <strain evidence="2 3">DSM 21331</strain>
    </source>
</reference>
<dbReference type="RefSeq" id="WP_156384035.1">
    <property type="nucleotide sequence ID" value="NZ_BPQL01000070.1"/>
</dbReference>
<name>A0ABV2LB50_9HYPH</name>
<keyword evidence="3" id="KW-1185">Reference proteome</keyword>
<evidence type="ECO:0000313" key="2">
    <source>
        <dbReference type="EMBL" id="MET3694040.1"/>
    </source>
</evidence>
<dbReference type="EMBL" id="JBEPMM010000011">
    <property type="protein sequence ID" value="MET3694040.1"/>
    <property type="molecule type" value="Genomic_DNA"/>
</dbReference>
<feature type="region of interest" description="Disordered" evidence="1">
    <location>
        <begin position="1"/>
        <end position="39"/>
    </location>
</feature>
<protein>
    <submittedName>
        <fullName evidence="2">Uncharacterized protein</fullName>
    </submittedName>
</protein>
<gene>
    <name evidence="2" type="ORF">ABID43_003595</name>
</gene>
<evidence type="ECO:0000313" key="3">
    <source>
        <dbReference type="Proteomes" id="UP001549145"/>
    </source>
</evidence>
<accession>A0ABV2LB50</accession>
<proteinExistence type="predicted"/>
<comment type="caution">
    <text evidence="2">The sequence shown here is derived from an EMBL/GenBank/DDBJ whole genome shotgun (WGS) entry which is preliminary data.</text>
</comment>
<dbReference type="Proteomes" id="UP001549145">
    <property type="component" value="Unassembled WGS sequence"/>
</dbReference>
<feature type="compositionally biased region" description="Basic and acidic residues" evidence="1">
    <location>
        <begin position="10"/>
        <end position="39"/>
    </location>
</feature>